<keyword evidence="2 11" id="KW-0732">Signal</keyword>
<evidence type="ECO:0000256" key="7">
    <source>
        <dbReference type="PIRSR" id="PIRSR618044-1"/>
    </source>
</evidence>
<feature type="domain" description="Peptidase S11 D-alanyl-D-alanine carboxypeptidase A N-terminal" evidence="12">
    <location>
        <begin position="33"/>
        <end position="267"/>
    </location>
</feature>
<evidence type="ECO:0000256" key="10">
    <source>
        <dbReference type="SAM" id="Phobius"/>
    </source>
</evidence>
<evidence type="ECO:0000259" key="12">
    <source>
        <dbReference type="Pfam" id="PF00768"/>
    </source>
</evidence>
<dbReference type="GO" id="GO:0006508">
    <property type="term" value="P:proteolysis"/>
    <property type="evidence" value="ECO:0007669"/>
    <property type="project" value="InterPro"/>
</dbReference>
<feature type="binding site" evidence="8">
    <location>
        <position position="238"/>
    </location>
    <ligand>
        <name>substrate</name>
    </ligand>
</feature>
<reference evidence="13" key="2">
    <citation type="submission" date="2021-04" db="EMBL/GenBank/DDBJ databases">
        <authorList>
            <person name="Gilroy R."/>
        </authorList>
    </citation>
    <scope>NUCLEOTIDE SEQUENCE</scope>
    <source>
        <strain evidence="13">ChiBcec16-3735</strain>
    </source>
</reference>
<evidence type="ECO:0000256" key="2">
    <source>
        <dbReference type="ARBA" id="ARBA00022729"/>
    </source>
</evidence>
<keyword evidence="5" id="KW-0573">Peptidoglycan synthesis</keyword>
<evidence type="ECO:0000256" key="11">
    <source>
        <dbReference type="SAM" id="SignalP"/>
    </source>
</evidence>
<accession>A0A9D2JM56</accession>
<gene>
    <name evidence="13" type="ORF">H9725_00945</name>
</gene>
<dbReference type="SUPFAM" id="SSF56601">
    <property type="entry name" value="beta-lactamase/transpeptidase-like"/>
    <property type="match status" value="1"/>
</dbReference>
<dbReference type="InterPro" id="IPR018044">
    <property type="entry name" value="Peptidase_S11"/>
</dbReference>
<organism evidence="13 14">
    <name type="scientific">Candidatus Faecalibacterium gallistercoris</name>
    <dbReference type="NCBI Taxonomy" id="2838579"/>
    <lineage>
        <taxon>Bacteria</taxon>
        <taxon>Bacillati</taxon>
        <taxon>Bacillota</taxon>
        <taxon>Clostridia</taxon>
        <taxon>Eubacteriales</taxon>
        <taxon>Oscillospiraceae</taxon>
        <taxon>Faecalibacterium</taxon>
    </lineage>
</organism>
<sequence>MKERLTRAWAALALLLAAVALALPASAAGPALAATEAYCIMDAESGLVLAQQNMNEELHPASITKVMTLGLACEKAQGDWSGMVTVSHEDIYSLVGTDSSHIALLEGEQVPLEALLYATMMASANDGANALAEYFGGGSIADGVAAMNAQAAELGLQHTHFANPHGISDDDHYTSCYDMATILRWALTQPGFEQLFTNNEMYIMQPTNLQPVTRYFSQQDSMRIGSSMFHEPTILGSKIGYTDIARQTYICLAEKNGVRVICVTMRSESKTDRYADVRALLDYAFSTWTGYTEIPPAQGAASVTVQGGGGALGELSLDAPGVRLPLAAGMQASDVALSVELPEVYTLGGRLEGWAVYTVPGSGVQEAASVRVPLQARGLDALLESSRGQIHPAAADVEPAGYLHLILGVSAAAVVLAGAGALWYGRRRGPAARAGRAGPDGIQNGI</sequence>
<dbReference type="GO" id="GO:0009252">
    <property type="term" value="P:peptidoglycan biosynthetic process"/>
    <property type="evidence" value="ECO:0007669"/>
    <property type="project" value="UniProtKB-KW"/>
</dbReference>
<evidence type="ECO:0000256" key="6">
    <source>
        <dbReference type="ARBA" id="ARBA00023316"/>
    </source>
</evidence>
<dbReference type="PRINTS" id="PR00725">
    <property type="entry name" value="DADACBPTASE1"/>
</dbReference>
<dbReference type="GO" id="GO:0008360">
    <property type="term" value="P:regulation of cell shape"/>
    <property type="evidence" value="ECO:0007669"/>
    <property type="project" value="UniProtKB-KW"/>
</dbReference>
<keyword evidence="10" id="KW-1133">Transmembrane helix</keyword>
<dbReference type="Gene3D" id="3.40.710.10">
    <property type="entry name" value="DD-peptidase/beta-lactamase superfamily"/>
    <property type="match status" value="1"/>
</dbReference>
<comment type="caution">
    <text evidence="13">The sequence shown here is derived from an EMBL/GenBank/DDBJ whole genome shotgun (WGS) entry which is preliminary data.</text>
</comment>
<dbReference type="GO" id="GO:0071555">
    <property type="term" value="P:cell wall organization"/>
    <property type="evidence" value="ECO:0007669"/>
    <property type="project" value="UniProtKB-KW"/>
</dbReference>
<evidence type="ECO:0000313" key="13">
    <source>
        <dbReference type="EMBL" id="HIZ57148.1"/>
    </source>
</evidence>
<keyword evidence="10" id="KW-0472">Membrane</keyword>
<proteinExistence type="inferred from homology"/>
<feature type="chain" id="PRO_5039215182" evidence="11">
    <location>
        <begin position="28"/>
        <end position="446"/>
    </location>
</feature>
<evidence type="ECO:0000256" key="8">
    <source>
        <dbReference type="PIRSR" id="PIRSR618044-2"/>
    </source>
</evidence>
<evidence type="ECO:0000313" key="14">
    <source>
        <dbReference type="Proteomes" id="UP000824065"/>
    </source>
</evidence>
<evidence type="ECO:0000256" key="3">
    <source>
        <dbReference type="ARBA" id="ARBA00022801"/>
    </source>
</evidence>
<feature type="signal peptide" evidence="11">
    <location>
        <begin position="1"/>
        <end position="27"/>
    </location>
</feature>
<feature type="active site" description="Acyl-ester intermediate" evidence="7">
    <location>
        <position position="62"/>
    </location>
</feature>
<dbReference type="InterPro" id="IPR001967">
    <property type="entry name" value="Peptidase_S11_N"/>
</dbReference>
<keyword evidence="10" id="KW-0812">Transmembrane</keyword>
<dbReference type="PANTHER" id="PTHR21581:SF6">
    <property type="entry name" value="TRAFFICKING PROTEIN PARTICLE COMPLEX SUBUNIT 12"/>
    <property type="match status" value="1"/>
</dbReference>
<feature type="transmembrane region" description="Helical" evidence="10">
    <location>
        <begin position="402"/>
        <end position="424"/>
    </location>
</feature>
<evidence type="ECO:0000256" key="1">
    <source>
        <dbReference type="ARBA" id="ARBA00007164"/>
    </source>
</evidence>
<evidence type="ECO:0000256" key="5">
    <source>
        <dbReference type="ARBA" id="ARBA00022984"/>
    </source>
</evidence>
<evidence type="ECO:0000256" key="9">
    <source>
        <dbReference type="RuleBase" id="RU004016"/>
    </source>
</evidence>
<dbReference type="InterPro" id="IPR012338">
    <property type="entry name" value="Beta-lactam/transpept-like"/>
</dbReference>
<keyword evidence="6" id="KW-0961">Cell wall biogenesis/degradation</keyword>
<dbReference type="EMBL" id="DXBJ01000007">
    <property type="protein sequence ID" value="HIZ57148.1"/>
    <property type="molecule type" value="Genomic_DNA"/>
</dbReference>
<keyword evidence="3 13" id="KW-0378">Hydrolase</keyword>
<dbReference type="PANTHER" id="PTHR21581">
    <property type="entry name" value="D-ALANYL-D-ALANINE CARBOXYPEPTIDASE"/>
    <property type="match status" value="1"/>
</dbReference>
<feature type="active site" description="Proton acceptor" evidence="7">
    <location>
        <position position="65"/>
    </location>
</feature>
<keyword evidence="4" id="KW-0133">Cell shape</keyword>
<comment type="similarity">
    <text evidence="1 9">Belongs to the peptidase S11 family.</text>
</comment>
<dbReference type="Pfam" id="PF00768">
    <property type="entry name" value="Peptidase_S11"/>
    <property type="match status" value="1"/>
</dbReference>
<protein>
    <submittedName>
        <fullName evidence="13">Serine hydrolase</fullName>
    </submittedName>
</protein>
<name>A0A9D2JM56_9FIRM</name>
<dbReference type="AlphaFoldDB" id="A0A9D2JM56"/>
<reference evidence="13" key="1">
    <citation type="journal article" date="2021" name="PeerJ">
        <title>Extensive microbial diversity within the chicken gut microbiome revealed by metagenomics and culture.</title>
        <authorList>
            <person name="Gilroy R."/>
            <person name="Ravi A."/>
            <person name="Getino M."/>
            <person name="Pursley I."/>
            <person name="Horton D.L."/>
            <person name="Alikhan N.F."/>
            <person name="Baker D."/>
            <person name="Gharbi K."/>
            <person name="Hall N."/>
            <person name="Watson M."/>
            <person name="Adriaenssens E.M."/>
            <person name="Foster-Nyarko E."/>
            <person name="Jarju S."/>
            <person name="Secka A."/>
            <person name="Antonio M."/>
            <person name="Oren A."/>
            <person name="Chaudhuri R.R."/>
            <person name="La Ragione R."/>
            <person name="Hildebrand F."/>
            <person name="Pallen M.J."/>
        </authorList>
    </citation>
    <scope>NUCLEOTIDE SEQUENCE</scope>
    <source>
        <strain evidence="13">ChiBcec16-3735</strain>
    </source>
</reference>
<evidence type="ECO:0000256" key="4">
    <source>
        <dbReference type="ARBA" id="ARBA00022960"/>
    </source>
</evidence>
<feature type="active site" evidence="7">
    <location>
        <position position="123"/>
    </location>
</feature>
<dbReference type="GO" id="GO:0009002">
    <property type="term" value="F:serine-type D-Ala-D-Ala carboxypeptidase activity"/>
    <property type="evidence" value="ECO:0007669"/>
    <property type="project" value="InterPro"/>
</dbReference>
<dbReference type="Proteomes" id="UP000824065">
    <property type="component" value="Unassembled WGS sequence"/>
</dbReference>